<keyword evidence="3" id="KW-1185">Reference proteome</keyword>
<organism evidence="2 3">
    <name type="scientific">Tetrahymena thermophila (strain SB210)</name>
    <dbReference type="NCBI Taxonomy" id="312017"/>
    <lineage>
        <taxon>Eukaryota</taxon>
        <taxon>Sar</taxon>
        <taxon>Alveolata</taxon>
        <taxon>Ciliophora</taxon>
        <taxon>Intramacronucleata</taxon>
        <taxon>Oligohymenophorea</taxon>
        <taxon>Hymenostomatida</taxon>
        <taxon>Tetrahymenina</taxon>
        <taxon>Tetrahymenidae</taxon>
        <taxon>Tetrahymena</taxon>
    </lineage>
</organism>
<reference evidence="3" key="1">
    <citation type="journal article" date="2006" name="PLoS Biol.">
        <title>Macronuclear genome sequence of the ciliate Tetrahymena thermophila, a model eukaryote.</title>
        <authorList>
            <person name="Eisen J.A."/>
            <person name="Coyne R.S."/>
            <person name="Wu M."/>
            <person name="Wu D."/>
            <person name="Thiagarajan M."/>
            <person name="Wortman J.R."/>
            <person name="Badger J.H."/>
            <person name="Ren Q."/>
            <person name="Amedeo P."/>
            <person name="Jones K.M."/>
            <person name="Tallon L.J."/>
            <person name="Delcher A.L."/>
            <person name="Salzberg S.L."/>
            <person name="Silva J.C."/>
            <person name="Haas B.J."/>
            <person name="Majoros W.H."/>
            <person name="Farzad M."/>
            <person name="Carlton J.M."/>
            <person name="Smith R.K. Jr."/>
            <person name="Garg J."/>
            <person name="Pearlman R.E."/>
            <person name="Karrer K.M."/>
            <person name="Sun L."/>
            <person name="Manning G."/>
            <person name="Elde N.C."/>
            <person name="Turkewitz A.P."/>
            <person name="Asai D.J."/>
            <person name="Wilkes D.E."/>
            <person name="Wang Y."/>
            <person name="Cai H."/>
            <person name="Collins K."/>
            <person name="Stewart B.A."/>
            <person name="Lee S.R."/>
            <person name="Wilamowska K."/>
            <person name="Weinberg Z."/>
            <person name="Ruzzo W.L."/>
            <person name="Wloga D."/>
            <person name="Gaertig J."/>
            <person name="Frankel J."/>
            <person name="Tsao C.-C."/>
            <person name="Gorovsky M.A."/>
            <person name="Keeling P.J."/>
            <person name="Waller R.F."/>
            <person name="Patron N.J."/>
            <person name="Cherry J.M."/>
            <person name="Stover N.A."/>
            <person name="Krieger C.J."/>
            <person name="del Toro C."/>
            <person name="Ryder H.F."/>
            <person name="Williamson S.C."/>
            <person name="Barbeau R.A."/>
            <person name="Hamilton E.P."/>
            <person name="Orias E."/>
        </authorList>
    </citation>
    <scope>NUCLEOTIDE SEQUENCE [LARGE SCALE GENOMIC DNA]</scope>
    <source>
        <strain evidence="3">SB210</strain>
    </source>
</reference>
<dbReference type="RefSeq" id="XP_001018643.1">
    <property type="nucleotide sequence ID" value="XM_001018643.3"/>
</dbReference>
<name>I7M234_TETTS</name>
<keyword evidence="1" id="KW-0175">Coiled coil</keyword>
<protein>
    <submittedName>
        <fullName evidence="2">Uncharacterized protein</fullName>
    </submittedName>
</protein>
<feature type="coiled-coil region" evidence="1">
    <location>
        <begin position="27"/>
        <end position="58"/>
    </location>
</feature>
<evidence type="ECO:0000313" key="2">
    <source>
        <dbReference type="EMBL" id="EAR98398.1"/>
    </source>
</evidence>
<dbReference type="EMBL" id="GG662651">
    <property type="protein sequence ID" value="EAR98398.1"/>
    <property type="molecule type" value="Genomic_DNA"/>
</dbReference>
<dbReference type="GeneID" id="7846872"/>
<dbReference type="HOGENOM" id="CLU_1464074_0_0_1"/>
<dbReference type="InParanoid" id="I7M234"/>
<sequence length="185" mass="22307">MSQSYDPKQIRQKLHAVMKSTNPVLKLSDEEKELYNLKQQLEDHKANLQEAVTFMKKVLQTEIFDHLRFKHGIYEKADAEWYYSSQDYWAKQYCVFSWDEEKKALPKYWCDSGCQVCNDLYQKYKSTMDIADEHRIKSIKGVDDLNKDLNRYAFEQRMKQQQNNMNNQNFINKPNFFNNIFSQKK</sequence>
<gene>
    <name evidence="2" type="ORF">TTHERM_00289260</name>
</gene>
<dbReference type="AlphaFoldDB" id="I7M234"/>
<proteinExistence type="predicted"/>
<evidence type="ECO:0000256" key="1">
    <source>
        <dbReference type="SAM" id="Coils"/>
    </source>
</evidence>
<dbReference type="KEGG" id="tet:TTHERM_00289260"/>
<dbReference type="Proteomes" id="UP000009168">
    <property type="component" value="Unassembled WGS sequence"/>
</dbReference>
<evidence type="ECO:0000313" key="3">
    <source>
        <dbReference type="Proteomes" id="UP000009168"/>
    </source>
</evidence>
<accession>I7M234</accession>